<feature type="transmembrane region" description="Helical" evidence="7">
    <location>
        <begin position="216"/>
        <end position="236"/>
    </location>
</feature>
<feature type="transmembrane region" description="Helical" evidence="7">
    <location>
        <begin position="132"/>
        <end position="156"/>
    </location>
</feature>
<sequence>MLRYPFMIHALAAGSIVAVIAAVVGWFMVLRRQSFAGHAISLAAFPGAAGAAALGWNVTAGYFVSCFLVAGILSALGPRSQPGTPRESAIVGTVLAFILSCGYLFSALSGTLLSETTHTLFGFIFGISQAELVALAATAAALLVVLGVVGRPLLFASVDATLAQARGLPLRLLDLAFLSALAVASAEGSQITGALLVFPLLVLPAAIARDITSRPAVSLLLSIGFGLAAVWIGLVIAYATSYPSGFCVTTPVFAGFVVTRLLRRHERGRIARQVVTSP</sequence>
<evidence type="ECO:0000256" key="7">
    <source>
        <dbReference type="SAM" id="Phobius"/>
    </source>
</evidence>
<keyword evidence="9" id="KW-1185">Reference proteome</keyword>
<dbReference type="PANTHER" id="PTHR30477">
    <property type="entry name" value="ABC-TRANSPORTER METAL-BINDING PROTEIN"/>
    <property type="match status" value="1"/>
</dbReference>
<dbReference type="EMBL" id="CP000481">
    <property type="protein sequence ID" value="ABK53860.1"/>
    <property type="molecule type" value="Genomic_DNA"/>
</dbReference>
<keyword evidence="4 7" id="KW-1133">Transmembrane helix</keyword>
<organism evidence="8 9">
    <name type="scientific">Acidothermus cellulolyticus (strain ATCC 43068 / DSM 8971 / 11B)</name>
    <dbReference type="NCBI Taxonomy" id="351607"/>
    <lineage>
        <taxon>Bacteria</taxon>
        <taxon>Bacillati</taxon>
        <taxon>Actinomycetota</taxon>
        <taxon>Actinomycetes</taxon>
        <taxon>Acidothermales</taxon>
        <taxon>Acidothermaceae</taxon>
        <taxon>Acidothermus</taxon>
    </lineage>
</organism>
<dbReference type="Gene3D" id="1.10.3470.10">
    <property type="entry name" value="ABC transporter involved in vitamin B12 uptake, BtuC"/>
    <property type="match status" value="1"/>
</dbReference>
<feature type="transmembrane region" description="Helical" evidence="7">
    <location>
        <begin position="60"/>
        <end position="77"/>
    </location>
</feature>
<keyword evidence="5 7" id="KW-0472">Membrane</keyword>
<dbReference type="InterPro" id="IPR001626">
    <property type="entry name" value="ABC_TroCD"/>
</dbReference>
<dbReference type="HOGENOM" id="CLU_028808_1_0_11"/>
<reference evidence="8 9" key="1">
    <citation type="journal article" date="2009" name="Genome Res.">
        <title>Complete genome of the cellulolytic thermophile Acidothermus cellulolyticus 11B provides insights into its ecophysiological and evolutionary adaptations.</title>
        <authorList>
            <person name="Barabote R.D."/>
            <person name="Xie G."/>
            <person name="Leu D.H."/>
            <person name="Normand P."/>
            <person name="Necsulea A."/>
            <person name="Daubin V."/>
            <person name="Medigue C."/>
            <person name="Adney W.S."/>
            <person name="Xu X.C."/>
            <person name="Lapidus A."/>
            <person name="Parales R.E."/>
            <person name="Detter C."/>
            <person name="Pujic P."/>
            <person name="Bruce D."/>
            <person name="Lavire C."/>
            <person name="Challacombe J.F."/>
            <person name="Brettin T.S."/>
            <person name="Berry A.M."/>
        </authorList>
    </citation>
    <scope>NUCLEOTIDE SEQUENCE [LARGE SCALE GENOMIC DNA]</scope>
    <source>
        <strain evidence="9">ATCC 43068 / DSM 8971 / 11B</strain>
    </source>
</reference>
<dbReference type="KEGG" id="ace:Acel_2088"/>
<feature type="transmembrane region" description="Helical" evidence="7">
    <location>
        <begin position="191"/>
        <end position="209"/>
    </location>
</feature>
<dbReference type="AlphaFoldDB" id="A0LWQ0"/>
<evidence type="ECO:0000256" key="2">
    <source>
        <dbReference type="ARBA" id="ARBA00008034"/>
    </source>
</evidence>
<feature type="transmembrane region" description="Helical" evidence="7">
    <location>
        <begin position="89"/>
        <end position="112"/>
    </location>
</feature>
<name>A0LWQ0_ACIC1</name>
<dbReference type="GO" id="GO:0010043">
    <property type="term" value="P:response to zinc ion"/>
    <property type="evidence" value="ECO:0007669"/>
    <property type="project" value="TreeGrafter"/>
</dbReference>
<accession>A0LWQ0</accession>
<dbReference type="GO" id="GO:0055085">
    <property type="term" value="P:transmembrane transport"/>
    <property type="evidence" value="ECO:0007669"/>
    <property type="project" value="InterPro"/>
</dbReference>
<evidence type="ECO:0000256" key="4">
    <source>
        <dbReference type="ARBA" id="ARBA00022989"/>
    </source>
</evidence>
<gene>
    <name evidence="8" type="ordered locus">Acel_2088</name>
</gene>
<dbReference type="InParanoid" id="A0LWQ0"/>
<comment type="similarity">
    <text evidence="2 6">Belongs to the ABC-3 integral membrane protein family.</text>
</comment>
<feature type="transmembrane region" description="Helical" evidence="7">
    <location>
        <begin position="168"/>
        <end position="185"/>
    </location>
</feature>
<evidence type="ECO:0000256" key="1">
    <source>
        <dbReference type="ARBA" id="ARBA00004141"/>
    </source>
</evidence>
<feature type="transmembrane region" description="Helical" evidence="7">
    <location>
        <begin position="35"/>
        <end position="54"/>
    </location>
</feature>
<dbReference type="eggNOG" id="COG1108">
    <property type="taxonomic scope" value="Bacteria"/>
</dbReference>
<dbReference type="InterPro" id="IPR037294">
    <property type="entry name" value="ABC_BtuC-like"/>
</dbReference>
<dbReference type="STRING" id="351607.Acel_2088"/>
<evidence type="ECO:0000313" key="9">
    <source>
        <dbReference type="Proteomes" id="UP000008221"/>
    </source>
</evidence>
<evidence type="ECO:0000256" key="6">
    <source>
        <dbReference type="RuleBase" id="RU003943"/>
    </source>
</evidence>
<evidence type="ECO:0000256" key="3">
    <source>
        <dbReference type="ARBA" id="ARBA00022692"/>
    </source>
</evidence>
<keyword evidence="3 6" id="KW-0812">Transmembrane</keyword>
<evidence type="ECO:0000256" key="5">
    <source>
        <dbReference type="ARBA" id="ARBA00023136"/>
    </source>
</evidence>
<evidence type="ECO:0000313" key="8">
    <source>
        <dbReference type="EMBL" id="ABK53860.1"/>
    </source>
</evidence>
<protein>
    <submittedName>
        <fullName evidence="8">ABC-3 protein</fullName>
    </submittedName>
</protein>
<feature type="transmembrane region" description="Helical" evidence="7">
    <location>
        <begin position="6"/>
        <end position="28"/>
    </location>
</feature>
<dbReference type="RefSeq" id="WP_011720923.1">
    <property type="nucleotide sequence ID" value="NC_008578.1"/>
</dbReference>
<dbReference type="Proteomes" id="UP000008221">
    <property type="component" value="Chromosome"/>
</dbReference>
<dbReference type="Pfam" id="PF00950">
    <property type="entry name" value="ABC-3"/>
    <property type="match status" value="1"/>
</dbReference>
<dbReference type="SUPFAM" id="SSF81345">
    <property type="entry name" value="ABC transporter involved in vitamin B12 uptake, BtuC"/>
    <property type="match status" value="1"/>
</dbReference>
<dbReference type="GO" id="GO:0043190">
    <property type="term" value="C:ATP-binding cassette (ABC) transporter complex"/>
    <property type="evidence" value="ECO:0007669"/>
    <property type="project" value="InterPro"/>
</dbReference>
<dbReference type="PANTHER" id="PTHR30477:SF13">
    <property type="entry name" value="IRON TRANSPORT SYSTEM MEMBRANE PROTEIN HI_0360-RELATED"/>
    <property type="match status" value="1"/>
</dbReference>
<proteinExistence type="inferred from homology"/>
<comment type="subcellular location">
    <subcellularLocation>
        <location evidence="6">Cell membrane</location>
        <topology evidence="6">Multi-pass membrane protein</topology>
    </subcellularLocation>
    <subcellularLocation>
        <location evidence="1">Membrane</location>
        <topology evidence="1">Multi-pass membrane protein</topology>
    </subcellularLocation>
</comment>
<keyword evidence="6" id="KW-0813">Transport</keyword>
<dbReference type="OrthoDB" id="2375762at2"/>
<feature type="transmembrane region" description="Helical" evidence="7">
    <location>
        <begin position="242"/>
        <end position="262"/>
    </location>
</feature>